<evidence type="ECO:0000256" key="8">
    <source>
        <dbReference type="ARBA" id="ARBA00023170"/>
    </source>
</evidence>
<dbReference type="GO" id="GO:0042102">
    <property type="term" value="P:positive regulation of T cell proliferation"/>
    <property type="evidence" value="ECO:0007669"/>
    <property type="project" value="TreeGrafter"/>
</dbReference>
<dbReference type="InterPro" id="IPR013783">
    <property type="entry name" value="Ig-like_fold"/>
</dbReference>
<keyword evidence="6 12" id="KW-0472">Membrane</keyword>
<keyword evidence="8" id="KW-0675">Receptor</keyword>
<evidence type="ECO:0000313" key="14">
    <source>
        <dbReference type="EMBL" id="KAG7484364.1"/>
    </source>
</evidence>
<evidence type="ECO:0000256" key="3">
    <source>
        <dbReference type="ARBA" id="ARBA00022692"/>
    </source>
</evidence>
<dbReference type="PANTHER" id="PTHR25466">
    <property type="entry name" value="T-LYMPHOCYTE ACTIVATION ANTIGEN"/>
    <property type="match status" value="1"/>
</dbReference>
<evidence type="ECO:0000256" key="7">
    <source>
        <dbReference type="ARBA" id="ARBA00023157"/>
    </source>
</evidence>
<dbReference type="PROSITE" id="PS50835">
    <property type="entry name" value="IG_LIKE"/>
    <property type="match status" value="1"/>
</dbReference>
<evidence type="ECO:0000256" key="11">
    <source>
        <dbReference type="SAM" id="MobiDB-lite"/>
    </source>
</evidence>
<protein>
    <recommendedName>
        <fullName evidence="13">Ig-like domain-containing protein</fullName>
    </recommendedName>
</protein>
<dbReference type="GO" id="GO:0006955">
    <property type="term" value="P:immune response"/>
    <property type="evidence" value="ECO:0007669"/>
    <property type="project" value="TreeGrafter"/>
</dbReference>
<dbReference type="Gene3D" id="2.60.40.10">
    <property type="entry name" value="Immunoglobulins"/>
    <property type="match status" value="3"/>
</dbReference>
<organism evidence="14 15">
    <name type="scientific">Megalops atlanticus</name>
    <name type="common">Tarpon</name>
    <name type="synonym">Clupea gigantea</name>
    <dbReference type="NCBI Taxonomy" id="7932"/>
    <lineage>
        <taxon>Eukaryota</taxon>
        <taxon>Metazoa</taxon>
        <taxon>Chordata</taxon>
        <taxon>Craniata</taxon>
        <taxon>Vertebrata</taxon>
        <taxon>Euteleostomi</taxon>
        <taxon>Actinopterygii</taxon>
        <taxon>Neopterygii</taxon>
        <taxon>Teleostei</taxon>
        <taxon>Elopiformes</taxon>
        <taxon>Megalopidae</taxon>
        <taxon>Megalops</taxon>
    </lineage>
</organism>
<feature type="region of interest" description="Disordered" evidence="11">
    <location>
        <begin position="443"/>
        <end position="473"/>
    </location>
</feature>
<dbReference type="GO" id="GO:0007166">
    <property type="term" value="P:cell surface receptor signaling pathway"/>
    <property type="evidence" value="ECO:0007669"/>
    <property type="project" value="TreeGrafter"/>
</dbReference>
<dbReference type="AlphaFoldDB" id="A0A9D3QB00"/>
<keyword evidence="7" id="KW-1015">Disulfide bond</keyword>
<dbReference type="GO" id="GO:0042130">
    <property type="term" value="P:negative regulation of T cell proliferation"/>
    <property type="evidence" value="ECO:0007669"/>
    <property type="project" value="TreeGrafter"/>
</dbReference>
<reference evidence="14" key="1">
    <citation type="submission" date="2021-01" db="EMBL/GenBank/DDBJ databases">
        <authorList>
            <person name="Zahm M."/>
            <person name="Roques C."/>
            <person name="Cabau C."/>
            <person name="Klopp C."/>
            <person name="Donnadieu C."/>
            <person name="Jouanno E."/>
            <person name="Lampietro C."/>
            <person name="Louis A."/>
            <person name="Herpin A."/>
            <person name="Echchiki A."/>
            <person name="Berthelot C."/>
            <person name="Parey E."/>
            <person name="Roest-Crollius H."/>
            <person name="Braasch I."/>
            <person name="Postlethwait J."/>
            <person name="Bobe J."/>
            <person name="Montfort J."/>
            <person name="Bouchez O."/>
            <person name="Begum T."/>
            <person name="Mejri S."/>
            <person name="Adams A."/>
            <person name="Chen W.-J."/>
            <person name="Guiguen Y."/>
        </authorList>
    </citation>
    <scope>NUCLEOTIDE SEQUENCE</scope>
    <source>
        <strain evidence="14">YG-15Mar2019-1</strain>
        <tissue evidence="14">Brain</tissue>
    </source>
</reference>
<evidence type="ECO:0000256" key="2">
    <source>
        <dbReference type="ARBA" id="ARBA00022475"/>
    </source>
</evidence>
<dbReference type="SUPFAM" id="SSF48726">
    <property type="entry name" value="Immunoglobulin"/>
    <property type="match status" value="3"/>
</dbReference>
<accession>A0A9D3QB00</accession>
<feature type="compositionally biased region" description="Basic and acidic residues" evidence="11">
    <location>
        <begin position="456"/>
        <end position="473"/>
    </location>
</feature>
<dbReference type="InterPro" id="IPR036179">
    <property type="entry name" value="Ig-like_dom_sf"/>
</dbReference>
<evidence type="ECO:0000256" key="12">
    <source>
        <dbReference type="SAM" id="Phobius"/>
    </source>
</evidence>
<comment type="caution">
    <text evidence="14">The sequence shown here is derived from an EMBL/GenBank/DDBJ whole genome shotgun (WGS) entry which is preliminary data.</text>
</comment>
<gene>
    <name evidence="14" type="ORF">MATL_G00048440</name>
</gene>
<dbReference type="GO" id="GO:0009897">
    <property type="term" value="C:external side of plasma membrane"/>
    <property type="evidence" value="ECO:0007669"/>
    <property type="project" value="TreeGrafter"/>
</dbReference>
<keyword evidence="3 12" id="KW-0812">Transmembrane</keyword>
<dbReference type="Proteomes" id="UP001046870">
    <property type="component" value="Chromosome 3"/>
</dbReference>
<evidence type="ECO:0000313" key="15">
    <source>
        <dbReference type="Proteomes" id="UP001046870"/>
    </source>
</evidence>
<evidence type="ECO:0000256" key="10">
    <source>
        <dbReference type="ARBA" id="ARBA00023319"/>
    </source>
</evidence>
<dbReference type="PANTHER" id="PTHR25466:SF14">
    <property type="entry name" value="BUTYROPHILIN SUBFAMILY 2 MEMBER A2-LIKE-RELATED"/>
    <property type="match status" value="1"/>
</dbReference>
<evidence type="ECO:0000256" key="4">
    <source>
        <dbReference type="ARBA" id="ARBA00022729"/>
    </source>
</evidence>
<dbReference type="GO" id="GO:0031295">
    <property type="term" value="P:T cell costimulation"/>
    <property type="evidence" value="ECO:0007669"/>
    <property type="project" value="TreeGrafter"/>
</dbReference>
<dbReference type="OrthoDB" id="9983389at2759"/>
<evidence type="ECO:0000256" key="5">
    <source>
        <dbReference type="ARBA" id="ARBA00022989"/>
    </source>
</evidence>
<dbReference type="GO" id="GO:0071222">
    <property type="term" value="P:cellular response to lipopolysaccharide"/>
    <property type="evidence" value="ECO:0007669"/>
    <property type="project" value="TreeGrafter"/>
</dbReference>
<dbReference type="EMBL" id="JAFDVH010000003">
    <property type="protein sequence ID" value="KAG7484364.1"/>
    <property type="molecule type" value="Genomic_DNA"/>
</dbReference>
<evidence type="ECO:0000256" key="6">
    <source>
        <dbReference type="ARBA" id="ARBA00023136"/>
    </source>
</evidence>
<evidence type="ECO:0000256" key="9">
    <source>
        <dbReference type="ARBA" id="ARBA00023180"/>
    </source>
</evidence>
<keyword evidence="2" id="KW-1003">Cell membrane</keyword>
<evidence type="ECO:0000256" key="1">
    <source>
        <dbReference type="ARBA" id="ARBA00004251"/>
    </source>
</evidence>
<keyword evidence="4" id="KW-0732">Signal</keyword>
<sequence length="473" mass="53263">MAEGVCSQINLPVPSRTLLSKGRQPPLTVQRDKADVEERSLCLDCLIFWSSMRMWRVKDMAGTHVQACVLMWILTITTCQKIPDTHVTCIFSKECVLPCRFKPAGEEVIEWYWKDVLIHSYLNGSDLLHQPHTHHKGRTSLFYDSIAHGNASLLLNTCDIQDRGRYKCHVRTTLGDHNSFIIAKVVAPIQALTLEMIRLNGYEELNCSSQNIYPAPQLLWFTDPAAPPDALKPTTRKTANKQGLYSVESTLRGLGNLSDITYICMLNSSYGTHPWTASLREREQRFKGEDGGGLNIPCRAPTNLLNFTLTWTFTSGNKSMVILTFDSVTRQISNHWENQTRLDLEQVLSGNATLWFWNLEKSAQTGTYTCAFSAFHTRHLVHTHVRFTAAHTGKKPSRLWIIAVIIAALVVFITAFILHINRKGNKSLESKTTVEDTEIQCMPTATGEGMTSTDSKSCDNKPDQTDTEKINSE</sequence>
<feature type="domain" description="Ig-like" evidence="13">
    <location>
        <begin position="274"/>
        <end position="388"/>
    </location>
</feature>
<keyword evidence="10" id="KW-0393">Immunoglobulin domain</keyword>
<keyword evidence="9" id="KW-0325">Glycoprotein</keyword>
<feature type="transmembrane region" description="Helical" evidence="12">
    <location>
        <begin position="399"/>
        <end position="420"/>
    </location>
</feature>
<evidence type="ECO:0000259" key="13">
    <source>
        <dbReference type="PROSITE" id="PS50835"/>
    </source>
</evidence>
<dbReference type="InterPro" id="IPR007110">
    <property type="entry name" value="Ig-like_dom"/>
</dbReference>
<dbReference type="InterPro" id="IPR051713">
    <property type="entry name" value="T-cell_Activation_Regulation"/>
</dbReference>
<comment type="subcellular location">
    <subcellularLocation>
        <location evidence="1">Cell membrane</location>
        <topology evidence="1">Single-pass type I membrane protein</topology>
    </subcellularLocation>
</comment>
<keyword evidence="5 12" id="KW-1133">Transmembrane helix</keyword>
<name>A0A9D3QB00_MEGAT</name>
<dbReference type="FunFam" id="2.60.40.10:FF:000142">
    <property type="entry name" value="V-set domain-containing T-cell activation inhibitor 1"/>
    <property type="match status" value="1"/>
</dbReference>
<keyword evidence="15" id="KW-1185">Reference proteome</keyword>
<proteinExistence type="predicted"/>